<feature type="region of interest" description="Disordered" evidence="7">
    <location>
        <begin position="1"/>
        <end position="20"/>
    </location>
</feature>
<dbReference type="Pfam" id="PF03851">
    <property type="entry name" value="UvdE"/>
    <property type="match status" value="1"/>
</dbReference>
<dbReference type="GO" id="GO:0009411">
    <property type="term" value="P:response to UV"/>
    <property type="evidence" value="ECO:0007669"/>
    <property type="project" value="InterPro"/>
</dbReference>
<evidence type="ECO:0000256" key="2">
    <source>
        <dbReference type="ARBA" id="ARBA00022759"/>
    </source>
</evidence>
<dbReference type="RefSeq" id="WP_238303896.1">
    <property type="nucleotide sequence ID" value="NZ_BPQM01000080.1"/>
</dbReference>
<keyword evidence="6" id="KW-0234">DNA repair</keyword>
<feature type="compositionally biased region" description="Pro residues" evidence="7">
    <location>
        <begin position="1"/>
        <end position="11"/>
    </location>
</feature>
<evidence type="ECO:0000256" key="7">
    <source>
        <dbReference type="SAM" id="MobiDB-lite"/>
    </source>
</evidence>
<dbReference type="SUPFAM" id="SSF51658">
    <property type="entry name" value="Xylose isomerase-like"/>
    <property type="match status" value="1"/>
</dbReference>
<dbReference type="InterPro" id="IPR004601">
    <property type="entry name" value="UvdE"/>
</dbReference>
<evidence type="ECO:0000313" key="9">
    <source>
        <dbReference type="Proteomes" id="UP001055108"/>
    </source>
</evidence>
<evidence type="ECO:0000256" key="5">
    <source>
        <dbReference type="ARBA" id="ARBA00022801"/>
    </source>
</evidence>
<proteinExistence type="predicted"/>
<sequence>MPKPPPKPAPNSDPGETPRLGFCCKFIPDAPPGTHATQKAAKEAALAMNLTSATMAYLTKLEPVARAAKLSGIVTHNLTALQRQIDWVGARPPLERLLRIASNVLPGYTHPIAEPLYADPTFARAIETELARIGERARALGVRLSFHPGPFCLLASRNPAAIANGLGELEYHARIFEMMGYGSGWHPHGAHINIHVGARDPGLAGFRETLPRASETARNLLTIENDDFGFSTDELLELADVVPLVLDLHHHWVLSGGEYLEPDDPRIARIQESWRGVRPIAHISVSREDMLPAHDPDVLPDFAALRAAGVPVRELAAHSDMMWNRAVNALVARHLVWADFEVEAKSKNLASVGLADQVRAGLGATGTLRGLIAAE</sequence>
<dbReference type="GO" id="GO:0006289">
    <property type="term" value="P:nucleotide-excision repair"/>
    <property type="evidence" value="ECO:0007669"/>
    <property type="project" value="InterPro"/>
</dbReference>
<gene>
    <name evidence="8" type="primary">uvsE</name>
    <name evidence="8" type="ORF">NBEOAGPD_3246</name>
</gene>
<dbReference type="PANTHER" id="PTHR31290:SF5">
    <property type="entry name" value="UV-DAMAGE ENDONUCLEASE"/>
    <property type="match status" value="1"/>
</dbReference>
<evidence type="ECO:0000256" key="3">
    <source>
        <dbReference type="ARBA" id="ARBA00022763"/>
    </source>
</evidence>
<dbReference type="GO" id="GO:0004519">
    <property type="term" value="F:endonuclease activity"/>
    <property type="evidence" value="ECO:0007669"/>
    <property type="project" value="UniProtKB-KW"/>
</dbReference>
<dbReference type="AlphaFoldDB" id="A0AA37HQ77"/>
<dbReference type="EMBL" id="BPQM01000080">
    <property type="protein sequence ID" value="GJD80014.1"/>
    <property type="molecule type" value="Genomic_DNA"/>
</dbReference>
<comment type="caution">
    <text evidence="8">The sequence shown here is derived from an EMBL/GenBank/DDBJ whole genome shotgun (WGS) entry which is preliminary data.</text>
</comment>
<keyword evidence="3" id="KW-0227">DNA damage</keyword>
<dbReference type="PANTHER" id="PTHR31290">
    <property type="entry name" value="UV-DAMAGE ENDONUCLEASE"/>
    <property type="match status" value="1"/>
</dbReference>
<evidence type="ECO:0000256" key="6">
    <source>
        <dbReference type="ARBA" id="ARBA00023204"/>
    </source>
</evidence>
<keyword evidence="2 8" id="KW-0255">Endonuclease</keyword>
<reference evidence="8" key="2">
    <citation type="submission" date="2021-08" db="EMBL/GenBank/DDBJ databases">
        <authorList>
            <person name="Tani A."/>
            <person name="Ola A."/>
            <person name="Ogura Y."/>
            <person name="Katsura K."/>
            <person name="Hayashi T."/>
        </authorList>
    </citation>
    <scope>NUCLEOTIDE SEQUENCE</scope>
    <source>
        <strain evidence="8">NBRC 103626</strain>
    </source>
</reference>
<dbReference type="GO" id="GO:0016787">
    <property type="term" value="F:hydrolase activity"/>
    <property type="evidence" value="ECO:0007669"/>
    <property type="project" value="UniProtKB-KW"/>
</dbReference>
<dbReference type="InterPro" id="IPR036237">
    <property type="entry name" value="Xyl_isomerase-like_sf"/>
</dbReference>
<evidence type="ECO:0000256" key="1">
    <source>
        <dbReference type="ARBA" id="ARBA00022722"/>
    </source>
</evidence>
<evidence type="ECO:0000313" key="8">
    <source>
        <dbReference type="EMBL" id="GJD80014.1"/>
    </source>
</evidence>
<dbReference type="Gene3D" id="3.20.20.150">
    <property type="entry name" value="Divalent-metal-dependent TIM barrel enzymes"/>
    <property type="match status" value="1"/>
</dbReference>
<organism evidence="8 9">
    <name type="scientific">Methylobacterium gregans</name>
    <dbReference type="NCBI Taxonomy" id="374424"/>
    <lineage>
        <taxon>Bacteria</taxon>
        <taxon>Pseudomonadati</taxon>
        <taxon>Pseudomonadota</taxon>
        <taxon>Alphaproteobacteria</taxon>
        <taxon>Hyphomicrobiales</taxon>
        <taxon>Methylobacteriaceae</taxon>
        <taxon>Methylobacterium</taxon>
    </lineage>
</organism>
<name>A0AA37HQ77_9HYPH</name>
<evidence type="ECO:0000256" key="4">
    <source>
        <dbReference type="ARBA" id="ARBA00022769"/>
    </source>
</evidence>
<keyword evidence="1" id="KW-0540">Nuclease</keyword>
<keyword evidence="9" id="KW-1185">Reference proteome</keyword>
<reference evidence="8" key="1">
    <citation type="journal article" date="2016" name="Front. Microbiol.">
        <title>Genome Sequence of the Piezophilic, Mesophilic Sulfate-Reducing Bacterium Desulfovibrio indicus J2T.</title>
        <authorList>
            <person name="Cao J."/>
            <person name="Maignien L."/>
            <person name="Shao Z."/>
            <person name="Alain K."/>
            <person name="Jebbar M."/>
        </authorList>
    </citation>
    <scope>NUCLEOTIDE SEQUENCE</scope>
    <source>
        <strain evidence="8">NBRC 103626</strain>
    </source>
</reference>
<keyword evidence="4" id="KW-0228">DNA excision</keyword>
<keyword evidence="5" id="KW-0378">Hydrolase</keyword>
<accession>A0AA37HQ77</accession>
<dbReference type="Proteomes" id="UP001055108">
    <property type="component" value="Unassembled WGS sequence"/>
</dbReference>
<protein>
    <submittedName>
        <fullName evidence="8">UV DNA damage endonuclease</fullName>
    </submittedName>
</protein>